<evidence type="ECO:0000256" key="1">
    <source>
        <dbReference type="ARBA" id="ARBA00006576"/>
    </source>
</evidence>
<gene>
    <name evidence="6" type="ORF">FBF83_06560</name>
</gene>
<dbReference type="PANTHER" id="PTHR11079:SF161">
    <property type="entry name" value="CMP_DCMP-TYPE DEAMINASE DOMAIN-CONTAINING PROTEIN"/>
    <property type="match status" value="1"/>
</dbReference>
<evidence type="ECO:0000313" key="6">
    <source>
        <dbReference type="EMBL" id="TKD72435.1"/>
    </source>
</evidence>
<dbReference type="OrthoDB" id="9802676at2"/>
<evidence type="ECO:0000256" key="3">
    <source>
        <dbReference type="ARBA" id="ARBA00022801"/>
    </source>
</evidence>
<organism evidence="6 7">
    <name type="scientific">Guptibacillus hwajinpoensis</name>
    <dbReference type="NCBI Taxonomy" id="208199"/>
    <lineage>
        <taxon>Bacteria</taxon>
        <taxon>Bacillati</taxon>
        <taxon>Bacillota</taxon>
        <taxon>Bacilli</taxon>
        <taxon>Bacillales</taxon>
        <taxon>Guptibacillaceae</taxon>
        <taxon>Guptibacillus</taxon>
    </lineage>
</organism>
<name>A0A4U1MNZ6_9BACL</name>
<protein>
    <submittedName>
        <fullName evidence="6">Nucleoside deaminase</fullName>
    </submittedName>
</protein>
<dbReference type="Proteomes" id="UP000310541">
    <property type="component" value="Unassembled WGS sequence"/>
</dbReference>
<dbReference type="PANTHER" id="PTHR11079">
    <property type="entry name" value="CYTOSINE DEAMINASE FAMILY MEMBER"/>
    <property type="match status" value="1"/>
</dbReference>
<dbReference type="GO" id="GO:0047974">
    <property type="term" value="F:guanosine deaminase activity"/>
    <property type="evidence" value="ECO:0007669"/>
    <property type="project" value="TreeGrafter"/>
</dbReference>
<dbReference type="FunFam" id="3.40.140.10:FF:000011">
    <property type="entry name" value="tRNA-specific adenosine deaminase"/>
    <property type="match status" value="1"/>
</dbReference>
<dbReference type="AlphaFoldDB" id="A0A4U1MNZ6"/>
<sequence>MNEQDWLKAAIQLASKSVKKKGGPFGAIVMKDGVVVGEGMNQVTKKHDPTAHAEVVAIRNACKKLGTHKLDGCVIYASCEPCPMCLGAIYWARLERVYYAATRHEAADAGFDDAMIYQEIGKEPPQRTIPFHHIEIREKHEPFRNWQKQMGRIDY</sequence>
<dbReference type="InterPro" id="IPR016193">
    <property type="entry name" value="Cytidine_deaminase-like"/>
</dbReference>
<dbReference type="InterPro" id="IPR002125">
    <property type="entry name" value="CMP_dCMP_dom"/>
</dbReference>
<evidence type="ECO:0000256" key="4">
    <source>
        <dbReference type="ARBA" id="ARBA00022833"/>
    </source>
</evidence>
<keyword evidence="4" id="KW-0862">Zinc</keyword>
<dbReference type="SUPFAM" id="SSF53927">
    <property type="entry name" value="Cytidine deaminase-like"/>
    <property type="match status" value="1"/>
</dbReference>
<evidence type="ECO:0000259" key="5">
    <source>
        <dbReference type="PROSITE" id="PS51747"/>
    </source>
</evidence>
<proteinExistence type="inferred from homology"/>
<dbReference type="GO" id="GO:0006152">
    <property type="term" value="P:purine nucleoside catabolic process"/>
    <property type="evidence" value="ECO:0007669"/>
    <property type="project" value="TreeGrafter"/>
</dbReference>
<reference evidence="6 7" key="1">
    <citation type="submission" date="2019-04" db="EMBL/GenBank/DDBJ databases">
        <title>Genome sequence of Bacillus hwajinpoensis strain Y2.</title>
        <authorList>
            <person name="Fair J.L."/>
            <person name="Maclea K.S."/>
        </authorList>
    </citation>
    <scope>NUCLEOTIDE SEQUENCE [LARGE SCALE GENOMIC DNA]</scope>
    <source>
        <strain evidence="6 7">Y2</strain>
    </source>
</reference>
<dbReference type="GO" id="GO:0008270">
    <property type="term" value="F:zinc ion binding"/>
    <property type="evidence" value="ECO:0007669"/>
    <property type="project" value="InterPro"/>
</dbReference>
<dbReference type="InterPro" id="IPR016192">
    <property type="entry name" value="APOBEC/CMP_deaminase_Zn-bd"/>
</dbReference>
<dbReference type="PROSITE" id="PS51747">
    <property type="entry name" value="CYT_DCMP_DEAMINASES_2"/>
    <property type="match status" value="1"/>
</dbReference>
<dbReference type="Pfam" id="PF00383">
    <property type="entry name" value="dCMP_cyt_deam_1"/>
    <property type="match status" value="1"/>
</dbReference>
<dbReference type="Gene3D" id="3.40.140.10">
    <property type="entry name" value="Cytidine Deaminase, domain 2"/>
    <property type="match status" value="1"/>
</dbReference>
<accession>A0A4U1MNZ6</accession>
<keyword evidence="3" id="KW-0378">Hydrolase</keyword>
<evidence type="ECO:0000256" key="2">
    <source>
        <dbReference type="ARBA" id="ARBA00022723"/>
    </source>
</evidence>
<keyword evidence="2" id="KW-0479">Metal-binding</keyword>
<dbReference type="RefSeq" id="WP_136946286.1">
    <property type="nucleotide sequence ID" value="NZ_SWFM01000001.1"/>
</dbReference>
<comment type="caution">
    <text evidence="6">The sequence shown here is derived from an EMBL/GenBank/DDBJ whole genome shotgun (WGS) entry which is preliminary data.</text>
</comment>
<feature type="domain" description="CMP/dCMP-type deaminase" evidence="5">
    <location>
        <begin position="1"/>
        <end position="131"/>
    </location>
</feature>
<evidence type="ECO:0000313" key="7">
    <source>
        <dbReference type="Proteomes" id="UP000310541"/>
    </source>
</evidence>
<dbReference type="CDD" id="cd01285">
    <property type="entry name" value="nucleoside_deaminase"/>
    <property type="match status" value="1"/>
</dbReference>
<dbReference type="PROSITE" id="PS00903">
    <property type="entry name" value="CYT_DCMP_DEAMINASES_1"/>
    <property type="match status" value="1"/>
</dbReference>
<comment type="similarity">
    <text evidence="1">Belongs to the cytidine and deoxycytidylate deaminase family.</text>
</comment>
<dbReference type="EMBL" id="SWFM01000001">
    <property type="protein sequence ID" value="TKD72435.1"/>
    <property type="molecule type" value="Genomic_DNA"/>
</dbReference>